<evidence type="ECO:0008006" key="4">
    <source>
        <dbReference type="Google" id="ProtNLM"/>
    </source>
</evidence>
<accession>A0AAD6HX32</accession>
<keyword evidence="3" id="KW-1185">Reference proteome</keyword>
<feature type="compositionally biased region" description="Basic and acidic residues" evidence="1">
    <location>
        <begin position="109"/>
        <end position="118"/>
    </location>
</feature>
<reference evidence="2" key="1">
    <citation type="journal article" date="2023" name="IMA Fungus">
        <title>Comparative genomic study of the Penicillium genus elucidates a diverse pangenome and 15 lateral gene transfer events.</title>
        <authorList>
            <person name="Petersen C."/>
            <person name="Sorensen T."/>
            <person name="Nielsen M.R."/>
            <person name="Sondergaard T.E."/>
            <person name="Sorensen J.L."/>
            <person name="Fitzpatrick D.A."/>
            <person name="Frisvad J.C."/>
            <person name="Nielsen K.L."/>
        </authorList>
    </citation>
    <scope>NUCLEOTIDE SEQUENCE</scope>
    <source>
        <strain evidence="2">IBT 17514</strain>
    </source>
</reference>
<dbReference type="InterPro" id="IPR007849">
    <property type="entry name" value="ATP10"/>
</dbReference>
<evidence type="ECO:0000256" key="1">
    <source>
        <dbReference type="SAM" id="MobiDB-lite"/>
    </source>
</evidence>
<gene>
    <name evidence="2" type="ORF">N7493_000533</name>
</gene>
<comment type="caution">
    <text evidence="2">The sequence shown here is derived from an EMBL/GenBank/DDBJ whole genome shotgun (WGS) entry which is preliminary data.</text>
</comment>
<dbReference type="Pfam" id="PF05176">
    <property type="entry name" value="ATP-synt_10"/>
    <property type="match status" value="1"/>
</dbReference>
<reference evidence="2" key="2">
    <citation type="submission" date="2023-01" db="EMBL/GenBank/DDBJ databases">
        <authorList>
            <person name="Petersen C."/>
        </authorList>
    </citation>
    <scope>NUCLEOTIDE SEQUENCE</scope>
    <source>
        <strain evidence="2">IBT 17514</strain>
    </source>
</reference>
<evidence type="ECO:0000313" key="3">
    <source>
        <dbReference type="Proteomes" id="UP001215712"/>
    </source>
</evidence>
<dbReference type="AlphaFoldDB" id="A0AAD6HX32"/>
<sequence length="349" mass="39866">MWRSSISTYQVLESTLLQTNRCLSYQFRNTRAVANLRSIRHYATNGTPNDSNDGKNAVPKATPKPSVAFQQNPTPTPTPASKPGDPDFVPPVLSRPIGAQEPPHVGENTGKDDRSIRQRRDDFVNYDKHLARRKELTRQVAKPYFREWNNLQYHKGKTFISNPRLFRADKALYFPNMRGITLSSPKDPQDTTAILRGKVSVVNLFCSLWAEEQTTTFTGNFSGEDRNPALKELLAKNSKHAQRIDINFEENRMKAWIVKRFLGGVRKKFPVEQHPRYFLVEKGFSETMKESVGMVNKFVGYVYLVDADCRIRWAGSGPAHPDELEIMHNALEKLIEEQKAAEKESSARR</sequence>
<organism evidence="2 3">
    <name type="scientific">Penicillium malachiteum</name>
    <dbReference type="NCBI Taxonomy" id="1324776"/>
    <lineage>
        <taxon>Eukaryota</taxon>
        <taxon>Fungi</taxon>
        <taxon>Dikarya</taxon>
        <taxon>Ascomycota</taxon>
        <taxon>Pezizomycotina</taxon>
        <taxon>Eurotiomycetes</taxon>
        <taxon>Eurotiomycetidae</taxon>
        <taxon>Eurotiales</taxon>
        <taxon>Aspergillaceae</taxon>
        <taxon>Penicillium</taxon>
    </lineage>
</organism>
<dbReference type="EMBL" id="JAQJAN010000001">
    <property type="protein sequence ID" value="KAJ5740661.1"/>
    <property type="molecule type" value="Genomic_DNA"/>
</dbReference>
<protein>
    <recommendedName>
        <fullName evidence="4">Mitochondrial ATPase complex subunit ATP10</fullName>
    </recommendedName>
</protein>
<dbReference type="GO" id="GO:0005743">
    <property type="term" value="C:mitochondrial inner membrane"/>
    <property type="evidence" value="ECO:0007669"/>
    <property type="project" value="TreeGrafter"/>
</dbReference>
<feature type="region of interest" description="Disordered" evidence="1">
    <location>
        <begin position="43"/>
        <end position="118"/>
    </location>
</feature>
<dbReference type="Proteomes" id="UP001215712">
    <property type="component" value="Unassembled WGS sequence"/>
</dbReference>
<name>A0AAD6HX32_9EURO</name>
<dbReference type="PANTHER" id="PTHR28106:SF1">
    <property type="entry name" value="MITOCHONDRIAL ATPASE COMPLEX SUBUNIT ATP10"/>
    <property type="match status" value="1"/>
</dbReference>
<evidence type="ECO:0000313" key="2">
    <source>
        <dbReference type="EMBL" id="KAJ5740661.1"/>
    </source>
</evidence>
<dbReference type="PANTHER" id="PTHR28106">
    <property type="entry name" value="MITOCHONDRIAL ATPASE COMPLEX SUBUNIT ATP10"/>
    <property type="match status" value="1"/>
</dbReference>
<proteinExistence type="predicted"/>
<dbReference type="GO" id="GO:0033615">
    <property type="term" value="P:mitochondrial proton-transporting ATP synthase complex assembly"/>
    <property type="evidence" value="ECO:0007669"/>
    <property type="project" value="TreeGrafter"/>
</dbReference>